<feature type="transmembrane region" description="Helical" evidence="1">
    <location>
        <begin position="280"/>
        <end position="297"/>
    </location>
</feature>
<feature type="transmembrane region" description="Helical" evidence="1">
    <location>
        <begin position="457"/>
        <end position="477"/>
    </location>
</feature>
<accession>A0A6M8HTN1</accession>
<reference evidence="2 3" key="1">
    <citation type="journal article" date="2014" name="World J. Microbiol. Biotechnol.">
        <title>Biodiversity and physiological characteristics of Antarctic and Arctic lichens-associated bacteria.</title>
        <authorList>
            <person name="Lee Y.M."/>
            <person name="Kim E.H."/>
            <person name="Lee H.K."/>
            <person name="Hong S.G."/>
        </authorList>
    </citation>
    <scope>NUCLEOTIDE SEQUENCE [LARGE SCALE GENOMIC DNA]</scope>
    <source>
        <strain evidence="2 3">PAMC 26569</strain>
    </source>
</reference>
<feature type="transmembrane region" description="Helical" evidence="1">
    <location>
        <begin position="139"/>
        <end position="159"/>
    </location>
</feature>
<feature type="transmembrane region" description="Helical" evidence="1">
    <location>
        <begin position="483"/>
        <end position="503"/>
    </location>
</feature>
<dbReference type="RefSeq" id="WP_171835176.1">
    <property type="nucleotide sequence ID" value="NZ_CP053708.1"/>
</dbReference>
<keyword evidence="1" id="KW-0472">Membrane</keyword>
<feature type="transmembrane region" description="Helical" evidence="1">
    <location>
        <begin position="74"/>
        <end position="94"/>
    </location>
</feature>
<keyword evidence="1" id="KW-1133">Transmembrane helix</keyword>
<organism evidence="2 3">
    <name type="scientific">Lichenicola cladoniae</name>
    <dbReference type="NCBI Taxonomy" id="1484109"/>
    <lineage>
        <taxon>Bacteria</taxon>
        <taxon>Pseudomonadati</taxon>
        <taxon>Pseudomonadota</taxon>
        <taxon>Alphaproteobacteria</taxon>
        <taxon>Acetobacterales</taxon>
        <taxon>Acetobacteraceae</taxon>
        <taxon>Lichenicola</taxon>
    </lineage>
</organism>
<gene>
    <name evidence="2" type="ORF">HN018_18325</name>
</gene>
<feature type="transmembrane region" description="Helical" evidence="1">
    <location>
        <begin position="106"/>
        <end position="127"/>
    </location>
</feature>
<evidence type="ECO:0000313" key="2">
    <source>
        <dbReference type="EMBL" id="QKE91728.1"/>
    </source>
</evidence>
<dbReference type="AlphaFoldDB" id="A0A6M8HTN1"/>
<protein>
    <submittedName>
        <fullName evidence="2">Uncharacterized protein</fullName>
    </submittedName>
</protein>
<proteinExistence type="predicted"/>
<keyword evidence="1" id="KW-0812">Transmembrane</keyword>
<evidence type="ECO:0000256" key="1">
    <source>
        <dbReference type="SAM" id="Phobius"/>
    </source>
</evidence>
<dbReference type="Proteomes" id="UP000500767">
    <property type="component" value="Chromosome"/>
</dbReference>
<name>A0A6M8HTN1_9PROT</name>
<sequence>MAEAWAGYPVSTQWVSTGRVVEMSTGQALRYAVMWQLASFVLLGMQMLLVCAFGSVALIFGLTGLLVLFAKRPLAGATVFLQVLLYQNWFLAVFSRFGLDHAAFQTVQGLAFAAVVCLSAVAFIRMARPGGAGSTATILTRWICIAIVVMLAYTAYGMLKSSPGSAITYLRNSSAMLLALLVGLDLGRRWSYRTFAIIFLVSIVFGVAVDLAELVVPVEYYQAIGAIDFWNFKNALPDGTGPIMRSVDELVRARIVTWFNITGGSGDHLSIRSFGPNMHAVSYAYVVGVTAIVAMTLRRFEIVFLAIALLVMAGIKGPLLMLLATICLATLWIVTRNRLMVLLASVVLLVAYVGFGIRTGIANSDFHVIGFLGGLHGFMSTPQGHGIGVGGNLSALGVGGLDWATWQKLGVDFALESAVGVLLYQMGVAVVVVYLPIFITIFAGFKRKLQAGGGRGIMTRPTDTLFIAIAVILANGFFQEEAYSPYALGLLTLFGGIVISNLGGDEPALDRMT</sequence>
<feature type="transmembrane region" description="Helical" evidence="1">
    <location>
        <begin position="422"/>
        <end position="445"/>
    </location>
</feature>
<evidence type="ECO:0000313" key="3">
    <source>
        <dbReference type="Proteomes" id="UP000500767"/>
    </source>
</evidence>
<keyword evidence="3" id="KW-1185">Reference proteome</keyword>
<feature type="transmembrane region" description="Helical" evidence="1">
    <location>
        <begin position="303"/>
        <end position="332"/>
    </location>
</feature>
<feature type="transmembrane region" description="Helical" evidence="1">
    <location>
        <begin position="339"/>
        <end position="357"/>
    </location>
</feature>
<feature type="transmembrane region" description="Helical" evidence="1">
    <location>
        <begin position="40"/>
        <end position="68"/>
    </location>
</feature>
<dbReference type="EMBL" id="CP053708">
    <property type="protein sequence ID" value="QKE91728.1"/>
    <property type="molecule type" value="Genomic_DNA"/>
</dbReference>
<dbReference type="KEGG" id="lck:HN018_18325"/>
<feature type="transmembrane region" description="Helical" evidence="1">
    <location>
        <begin position="190"/>
        <end position="212"/>
    </location>
</feature>